<evidence type="ECO:0000313" key="1">
    <source>
        <dbReference type="EMBL" id="MCS5715568.1"/>
    </source>
</evidence>
<dbReference type="Proteomes" id="UP001165580">
    <property type="component" value="Unassembled WGS sequence"/>
</dbReference>
<proteinExistence type="predicted"/>
<gene>
    <name evidence="1" type="ORF">NVV95_13535</name>
</gene>
<sequence>MRDRRVMRADSPERAGLEGRGWVVVARSWGAGLVIDERMRDRLRERVRDVHPLALRELGPGDVDAVLALDRETLDDYPGDVATAHDALTVESATPAPAHRGWGVFAAPGLVAMSFLSLGALACDATETDFTVVDGTWRDRGLGAAVKAASVLALADEGRRMFRTGGSFDNPASIAANRAVGYRLDEEWLTLAPPVAAPGPSAPTRLD</sequence>
<accession>A0ABT2GHB5</accession>
<dbReference type="SUPFAM" id="SSF55729">
    <property type="entry name" value="Acyl-CoA N-acyltransferases (Nat)"/>
    <property type="match status" value="1"/>
</dbReference>
<reference evidence="1" key="1">
    <citation type="submission" date="2022-08" db="EMBL/GenBank/DDBJ databases">
        <authorList>
            <person name="Deng Y."/>
            <person name="Han X.-F."/>
            <person name="Zhang Y.-Q."/>
        </authorList>
    </citation>
    <scope>NUCLEOTIDE SEQUENCE</scope>
    <source>
        <strain evidence="1">CPCC 205716</strain>
    </source>
</reference>
<name>A0ABT2GHB5_9MICO</name>
<dbReference type="RefSeq" id="WP_259487083.1">
    <property type="nucleotide sequence ID" value="NZ_JANTEZ010000005.1"/>
</dbReference>
<keyword evidence="2" id="KW-1185">Reference proteome</keyword>
<protein>
    <submittedName>
        <fullName evidence="1">Acetyltransferase</fullName>
    </submittedName>
</protein>
<dbReference type="Gene3D" id="3.40.630.30">
    <property type="match status" value="1"/>
</dbReference>
<comment type="caution">
    <text evidence="1">The sequence shown here is derived from an EMBL/GenBank/DDBJ whole genome shotgun (WGS) entry which is preliminary data.</text>
</comment>
<evidence type="ECO:0000313" key="2">
    <source>
        <dbReference type="Proteomes" id="UP001165580"/>
    </source>
</evidence>
<organism evidence="1 2">
    <name type="scientific">Herbiconiux gentiana</name>
    <dbReference type="NCBI Taxonomy" id="2970912"/>
    <lineage>
        <taxon>Bacteria</taxon>
        <taxon>Bacillati</taxon>
        <taxon>Actinomycetota</taxon>
        <taxon>Actinomycetes</taxon>
        <taxon>Micrococcales</taxon>
        <taxon>Microbacteriaceae</taxon>
        <taxon>Herbiconiux</taxon>
    </lineage>
</organism>
<dbReference type="EMBL" id="JANTEZ010000005">
    <property type="protein sequence ID" value="MCS5715568.1"/>
    <property type="molecule type" value="Genomic_DNA"/>
</dbReference>
<dbReference type="InterPro" id="IPR016181">
    <property type="entry name" value="Acyl_CoA_acyltransferase"/>
</dbReference>